<name>A0AAX6HFR8_IRIPA</name>
<reference evidence="1" key="1">
    <citation type="journal article" date="2023" name="GigaByte">
        <title>Genome assembly of the bearded iris, Iris pallida Lam.</title>
        <authorList>
            <person name="Bruccoleri R.E."/>
            <person name="Oakeley E.J."/>
            <person name="Faust A.M.E."/>
            <person name="Altorfer M."/>
            <person name="Dessus-Babus S."/>
            <person name="Burckhardt D."/>
            <person name="Oertli M."/>
            <person name="Naumann U."/>
            <person name="Petersen F."/>
            <person name="Wong J."/>
        </authorList>
    </citation>
    <scope>NUCLEOTIDE SEQUENCE</scope>
    <source>
        <strain evidence="1">GSM-AAB239-AS_SAM_17_03QT</strain>
    </source>
</reference>
<comment type="caution">
    <text evidence="1">The sequence shown here is derived from an EMBL/GenBank/DDBJ whole genome shotgun (WGS) entry which is preliminary data.</text>
</comment>
<dbReference type="EMBL" id="JANAVB010009598">
    <property type="protein sequence ID" value="KAJ6839910.1"/>
    <property type="molecule type" value="Genomic_DNA"/>
</dbReference>
<accession>A0AAX6HFR8</accession>
<dbReference type="Proteomes" id="UP001140949">
    <property type="component" value="Unassembled WGS sequence"/>
</dbReference>
<sequence length="64" mass="7146">MAEATSSLRILLSQPVSTSPATPVGIASSLLREMSTLLHFRLHNHNHMDFKEDVKDFANNIHAF</sequence>
<evidence type="ECO:0000313" key="2">
    <source>
        <dbReference type="Proteomes" id="UP001140949"/>
    </source>
</evidence>
<evidence type="ECO:0000313" key="1">
    <source>
        <dbReference type="EMBL" id="KAJ6839910.1"/>
    </source>
</evidence>
<organism evidence="1 2">
    <name type="scientific">Iris pallida</name>
    <name type="common">Sweet iris</name>
    <dbReference type="NCBI Taxonomy" id="29817"/>
    <lineage>
        <taxon>Eukaryota</taxon>
        <taxon>Viridiplantae</taxon>
        <taxon>Streptophyta</taxon>
        <taxon>Embryophyta</taxon>
        <taxon>Tracheophyta</taxon>
        <taxon>Spermatophyta</taxon>
        <taxon>Magnoliopsida</taxon>
        <taxon>Liliopsida</taxon>
        <taxon>Asparagales</taxon>
        <taxon>Iridaceae</taxon>
        <taxon>Iridoideae</taxon>
        <taxon>Irideae</taxon>
        <taxon>Iris</taxon>
    </lineage>
</organism>
<protein>
    <submittedName>
        <fullName evidence="1">THO complex subunit 1 isoform X2</fullName>
    </submittedName>
</protein>
<proteinExistence type="predicted"/>
<gene>
    <name evidence="1" type="ORF">M6B38_311040</name>
</gene>
<dbReference type="AlphaFoldDB" id="A0AAX6HFR8"/>
<keyword evidence="2" id="KW-1185">Reference proteome</keyword>
<reference evidence="1" key="2">
    <citation type="submission" date="2023-04" db="EMBL/GenBank/DDBJ databases">
        <authorList>
            <person name="Bruccoleri R.E."/>
            <person name="Oakeley E.J."/>
            <person name="Faust A.-M."/>
            <person name="Dessus-Babus S."/>
            <person name="Altorfer M."/>
            <person name="Burckhardt D."/>
            <person name="Oertli M."/>
            <person name="Naumann U."/>
            <person name="Petersen F."/>
            <person name="Wong J."/>
        </authorList>
    </citation>
    <scope>NUCLEOTIDE SEQUENCE</scope>
    <source>
        <strain evidence="1">GSM-AAB239-AS_SAM_17_03QT</strain>
        <tissue evidence="1">Leaf</tissue>
    </source>
</reference>